<evidence type="ECO:0000256" key="1">
    <source>
        <dbReference type="ARBA" id="ARBA00008239"/>
    </source>
</evidence>
<dbReference type="GO" id="GO:0051082">
    <property type="term" value="F:unfolded protein binding"/>
    <property type="evidence" value="ECO:0007669"/>
    <property type="project" value="InterPro"/>
</dbReference>
<dbReference type="GO" id="GO:0016887">
    <property type="term" value="F:ATP hydrolysis activity"/>
    <property type="evidence" value="ECO:0007669"/>
    <property type="project" value="InterPro"/>
</dbReference>
<dbReference type="EMBL" id="CABITT030000005">
    <property type="protein sequence ID" value="VVB04846.1"/>
    <property type="molecule type" value="Genomic_DNA"/>
</dbReference>
<evidence type="ECO:0000256" key="3">
    <source>
        <dbReference type="ARBA" id="ARBA00022840"/>
    </source>
</evidence>
<comment type="similarity">
    <text evidence="1">Belongs to the heat shock protein 90 family.</text>
</comment>
<name>A0A565BU14_9BRAS</name>
<dbReference type="InterPro" id="IPR001404">
    <property type="entry name" value="Hsp90_fam"/>
</dbReference>
<dbReference type="Gene3D" id="3.30.565.10">
    <property type="entry name" value="Histidine kinase-like ATPase, C-terminal domain"/>
    <property type="match status" value="1"/>
</dbReference>
<keyword evidence="4" id="KW-0143">Chaperone</keyword>
<accession>A0A565BU14</accession>
<dbReference type="Proteomes" id="UP000489600">
    <property type="component" value="Unassembled WGS sequence"/>
</dbReference>
<keyword evidence="6" id="KW-1185">Reference proteome</keyword>
<evidence type="ECO:0000313" key="6">
    <source>
        <dbReference type="Proteomes" id="UP000489600"/>
    </source>
</evidence>
<dbReference type="GO" id="GO:0140662">
    <property type="term" value="F:ATP-dependent protein folding chaperone"/>
    <property type="evidence" value="ECO:0007669"/>
    <property type="project" value="InterPro"/>
</dbReference>
<sequence>MEEPSEMDLEVRRGRNFMARSKCKGTSKYGDLLKYKVITHFELHTVIATDRKLEELMVADQGEKSEDGEAEEDAALDKIRFESLTDKSKLDGQLKLFIRLVPTKTNKTHSVIDCDINLTKAYMVNNLDTIARYELRILWKHSKLELV</sequence>
<protein>
    <submittedName>
        <fullName evidence="5">Uncharacterized protein</fullName>
    </submittedName>
</protein>
<gene>
    <name evidence="5" type="ORF">ANE_LOCUS15290</name>
</gene>
<reference evidence="5" key="1">
    <citation type="submission" date="2019-07" db="EMBL/GenBank/DDBJ databases">
        <authorList>
            <person name="Dittberner H."/>
        </authorList>
    </citation>
    <scope>NUCLEOTIDE SEQUENCE [LARGE SCALE GENOMIC DNA]</scope>
</reference>
<organism evidence="5 6">
    <name type="scientific">Arabis nemorensis</name>
    <dbReference type="NCBI Taxonomy" id="586526"/>
    <lineage>
        <taxon>Eukaryota</taxon>
        <taxon>Viridiplantae</taxon>
        <taxon>Streptophyta</taxon>
        <taxon>Embryophyta</taxon>
        <taxon>Tracheophyta</taxon>
        <taxon>Spermatophyta</taxon>
        <taxon>Magnoliopsida</taxon>
        <taxon>eudicotyledons</taxon>
        <taxon>Gunneridae</taxon>
        <taxon>Pentapetalae</taxon>
        <taxon>rosids</taxon>
        <taxon>malvids</taxon>
        <taxon>Brassicales</taxon>
        <taxon>Brassicaceae</taxon>
        <taxon>Arabideae</taxon>
        <taxon>Arabis</taxon>
    </lineage>
</organism>
<dbReference type="OrthoDB" id="28737at2759"/>
<evidence type="ECO:0000313" key="5">
    <source>
        <dbReference type="EMBL" id="VVB04846.1"/>
    </source>
</evidence>
<dbReference type="PANTHER" id="PTHR11528">
    <property type="entry name" value="HEAT SHOCK PROTEIN 90 FAMILY MEMBER"/>
    <property type="match status" value="1"/>
</dbReference>
<keyword evidence="3" id="KW-0067">ATP-binding</keyword>
<dbReference type="AlphaFoldDB" id="A0A565BU14"/>
<dbReference type="GO" id="GO:0005524">
    <property type="term" value="F:ATP binding"/>
    <property type="evidence" value="ECO:0007669"/>
    <property type="project" value="UniProtKB-KW"/>
</dbReference>
<proteinExistence type="inferred from homology"/>
<comment type="caution">
    <text evidence="5">The sequence shown here is derived from an EMBL/GenBank/DDBJ whole genome shotgun (WGS) entry which is preliminary data.</text>
</comment>
<dbReference type="InterPro" id="IPR036890">
    <property type="entry name" value="HATPase_C_sf"/>
</dbReference>
<keyword evidence="2" id="KW-0547">Nucleotide-binding</keyword>
<evidence type="ECO:0000256" key="4">
    <source>
        <dbReference type="ARBA" id="ARBA00023186"/>
    </source>
</evidence>
<evidence type="ECO:0000256" key="2">
    <source>
        <dbReference type="ARBA" id="ARBA00022741"/>
    </source>
</evidence>